<evidence type="ECO:0000313" key="4">
    <source>
        <dbReference type="Proteomes" id="UP001165289"/>
    </source>
</evidence>
<reference evidence="3 4" key="1">
    <citation type="journal article" date="2023" name="BMC Biol.">
        <title>The compact genome of the sponge Oopsacas minuta (Hexactinellida) is lacking key metazoan core genes.</title>
        <authorList>
            <person name="Santini S."/>
            <person name="Schenkelaars Q."/>
            <person name="Jourda C."/>
            <person name="Duchesne M."/>
            <person name="Belahbib H."/>
            <person name="Rocher C."/>
            <person name="Selva M."/>
            <person name="Riesgo A."/>
            <person name="Vervoort M."/>
            <person name="Leys S.P."/>
            <person name="Kodjabachian L."/>
            <person name="Le Bivic A."/>
            <person name="Borchiellini C."/>
            <person name="Claverie J.M."/>
            <person name="Renard E."/>
        </authorList>
    </citation>
    <scope>NUCLEOTIDE SEQUENCE [LARGE SCALE GENOMIC DNA]</scope>
    <source>
        <strain evidence="3">SPO-2</strain>
    </source>
</reference>
<dbReference type="Proteomes" id="UP001165289">
    <property type="component" value="Unassembled WGS sequence"/>
</dbReference>
<gene>
    <name evidence="3" type="ORF">LOD99_8635</name>
</gene>
<keyword evidence="4" id="KW-1185">Reference proteome</keyword>
<evidence type="ECO:0000259" key="2">
    <source>
        <dbReference type="PROSITE" id="PS50106"/>
    </source>
</evidence>
<dbReference type="InterPro" id="IPR036034">
    <property type="entry name" value="PDZ_sf"/>
</dbReference>
<feature type="region of interest" description="Disordered" evidence="1">
    <location>
        <begin position="188"/>
        <end position="209"/>
    </location>
</feature>
<proteinExistence type="predicted"/>
<dbReference type="SMART" id="SM00228">
    <property type="entry name" value="PDZ"/>
    <property type="match status" value="1"/>
</dbReference>
<dbReference type="Gene3D" id="2.30.42.10">
    <property type="match status" value="1"/>
</dbReference>
<comment type="caution">
    <text evidence="3">The sequence shown here is derived from an EMBL/GenBank/DDBJ whole genome shotgun (WGS) entry which is preliminary data.</text>
</comment>
<name>A0AAV7JFL4_9METZ</name>
<organism evidence="3 4">
    <name type="scientific">Oopsacas minuta</name>
    <dbReference type="NCBI Taxonomy" id="111878"/>
    <lineage>
        <taxon>Eukaryota</taxon>
        <taxon>Metazoa</taxon>
        <taxon>Porifera</taxon>
        <taxon>Hexactinellida</taxon>
        <taxon>Hexasterophora</taxon>
        <taxon>Lyssacinosida</taxon>
        <taxon>Leucopsacidae</taxon>
        <taxon>Oopsacas</taxon>
    </lineage>
</organism>
<dbReference type="SUPFAM" id="SSF50156">
    <property type="entry name" value="PDZ domain-like"/>
    <property type="match status" value="1"/>
</dbReference>
<dbReference type="EMBL" id="JAKMXF010000339">
    <property type="protein sequence ID" value="KAI6647670.1"/>
    <property type="molecule type" value="Genomic_DNA"/>
</dbReference>
<dbReference type="AlphaFoldDB" id="A0AAV7JFL4"/>
<protein>
    <recommendedName>
        <fullName evidence="2">PDZ domain-containing protein</fullName>
    </recommendedName>
</protein>
<evidence type="ECO:0000256" key="1">
    <source>
        <dbReference type="SAM" id="MobiDB-lite"/>
    </source>
</evidence>
<dbReference type="InterPro" id="IPR001478">
    <property type="entry name" value="PDZ"/>
</dbReference>
<evidence type="ECO:0000313" key="3">
    <source>
        <dbReference type="EMBL" id="KAI6647670.1"/>
    </source>
</evidence>
<sequence>MINPNFSLLLPEQWDYDILEDGRIVYFKRSKSEDSTVPFQWIPPLDTWKQLNNLVSQEPSVMYLPYGIEMAYDATGNLYYLSHITMQTLRDLPEGGKVETRDIISKKLKEVNISRHPLVGYGFMLSSNPPLFVSHVVPGGPADGKLTQGDLLYTIHGHDISIQVSTDDVLGAIDTPLDPHVLQIAVVPKPKPRNKRPPPPPPTHKAKVF</sequence>
<dbReference type="PROSITE" id="PS50106">
    <property type="entry name" value="PDZ"/>
    <property type="match status" value="1"/>
</dbReference>
<accession>A0AAV7JFL4</accession>
<feature type="domain" description="PDZ" evidence="2">
    <location>
        <begin position="110"/>
        <end position="173"/>
    </location>
</feature>